<feature type="domain" description="Reverse transcriptase Ty1/copia-type" evidence="1">
    <location>
        <begin position="2"/>
        <end position="109"/>
    </location>
</feature>
<evidence type="ECO:0000313" key="2">
    <source>
        <dbReference type="EMBL" id="KAL0367739.1"/>
    </source>
</evidence>
<comment type="caution">
    <text evidence="2">The sequence shown here is derived from an EMBL/GenBank/DDBJ whole genome shotgun (WGS) entry which is preliminary data.</text>
</comment>
<name>A0AAW2QIK1_SESRA</name>
<dbReference type="InterPro" id="IPR043502">
    <property type="entry name" value="DNA/RNA_pol_sf"/>
</dbReference>
<evidence type="ECO:0000259" key="1">
    <source>
        <dbReference type="Pfam" id="PF07727"/>
    </source>
</evidence>
<gene>
    <name evidence="2" type="ORF">Sradi_3664000</name>
</gene>
<dbReference type="EMBL" id="JACGWJ010000015">
    <property type="protein sequence ID" value="KAL0367739.1"/>
    <property type="molecule type" value="Genomic_DNA"/>
</dbReference>
<reference evidence="2" key="1">
    <citation type="submission" date="2020-06" db="EMBL/GenBank/DDBJ databases">
        <authorList>
            <person name="Li T."/>
            <person name="Hu X."/>
            <person name="Zhang T."/>
            <person name="Song X."/>
            <person name="Zhang H."/>
            <person name="Dai N."/>
            <person name="Sheng W."/>
            <person name="Hou X."/>
            <person name="Wei L."/>
        </authorList>
    </citation>
    <scope>NUCLEOTIDE SEQUENCE</scope>
    <source>
        <strain evidence="2">G02</strain>
        <tissue evidence="2">Leaf</tissue>
    </source>
</reference>
<protein>
    <submittedName>
        <fullName evidence="2">Retrovirus-related Pol polyprotein from transposon RE1</fullName>
    </submittedName>
</protein>
<organism evidence="2">
    <name type="scientific">Sesamum radiatum</name>
    <name type="common">Black benniseed</name>
    <dbReference type="NCBI Taxonomy" id="300843"/>
    <lineage>
        <taxon>Eukaryota</taxon>
        <taxon>Viridiplantae</taxon>
        <taxon>Streptophyta</taxon>
        <taxon>Embryophyta</taxon>
        <taxon>Tracheophyta</taxon>
        <taxon>Spermatophyta</taxon>
        <taxon>Magnoliopsida</taxon>
        <taxon>eudicotyledons</taxon>
        <taxon>Gunneridae</taxon>
        <taxon>Pentapetalae</taxon>
        <taxon>asterids</taxon>
        <taxon>lamiids</taxon>
        <taxon>Lamiales</taxon>
        <taxon>Pedaliaceae</taxon>
        <taxon>Sesamum</taxon>
    </lineage>
</organism>
<proteinExistence type="predicted"/>
<dbReference type="InterPro" id="IPR013103">
    <property type="entry name" value="RVT_2"/>
</dbReference>
<accession>A0AAW2QIK1</accession>
<dbReference type="AlphaFoldDB" id="A0AAW2QIK1"/>
<dbReference type="Pfam" id="PF07727">
    <property type="entry name" value="RVT_2"/>
    <property type="match status" value="1"/>
</dbReference>
<sequence length="118" mass="13717">MGFLNLDHLEYVCKLQKTLYGLKQAPRAWYGKIAVFLTHGGYLMTSADSSLFIKAKERKIAIVLVYVDDLIIRGDCKEEVLQTRKNMSVRFQMKDLGHLKHFLGLEVDHCETRMFLHQ</sequence>
<dbReference type="SUPFAM" id="SSF56672">
    <property type="entry name" value="DNA/RNA polymerases"/>
    <property type="match status" value="1"/>
</dbReference>
<reference evidence="2" key="2">
    <citation type="journal article" date="2024" name="Plant">
        <title>Genomic evolution and insights into agronomic trait innovations of Sesamum species.</title>
        <authorList>
            <person name="Miao H."/>
            <person name="Wang L."/>
            <person name="Qu L."/>
            <person name="Liu H."/>
            <person name="Sun Y."/>
            <person name="Le M."/>
            <person name="Wang Q."/>
            <person name="Wei S."/>
            <person name="Zheng Y."/>
            <person name="Lin W."/>
            <person name="Duan Y."/>
            <person name="Cao H."/>
            <person name="Xiong S."/>
            <person name="Wang X."/>
            <person name="Wei L."/>
            <person name="Li C."/>
            <person name="Ma Q."/>
            <person name="Ju M."/>
            <person name="Zhao R."/>
            <person name="Li G."/>
            <person name="Mu C."/>
            <person name="Tian Q."/>
            <person name="Mei H."/>
            <person name="Zhang T."/>
            <person name="Gao T."/>
            <person name="Zhang H."/>
        </authorList>
    </citation>
    <scope>NUCLEOTIDE SEQUENCE</scope>
    <source>
        <strain evidence="2">G02</strain>
    </source>
</reference>